<proteinExistence type="predicted"/>
<dbReference type="EMBL" id="QDDL01000001">
    <property type="protein sequence ID" value="PVZ71828.1"/>
    <property type="molecule type" value="Genomic_DNA"/>
</dbReference>
<accession>A0A2V1H3M6</accession>
<name>A0A2V1H3M6_9GAMM</name>
<sequence>MNSLFQTQEYSDASLVRKLTDYPVQRRGLCFGMSLNWLRSIAKFSIFEKKEERISRISDKEATDSYYYSTLAVQNIFIQLLRKSKNKGESKNKCLHSSLQAAANFVGLELATSEKNLSRIPIGSAEDNHLLTDLMFSAQTGSYFLIGIYAPGNGHAIACHVEKSLGKNYYAFFCSMNGEYFVPESSLGTWINQHLRCFPGTEKFFVAELTAQ</sequence>
<organism evidence="1 2">
    <name type="scientific">Pelagibaculum spongiae</name>
    <dbReference type="NCBI Taxonomy" id="2080658"/>
    <lineage>
        <taxon>Bacteria</taxon>
        <taxon>Pseudomonadati</taxon>
        <taxon>Pseudomonadota</taxon>
        <taxon>Gammaproteobacteria</taxon>
        <taxon>Oceanospirillales</taxon>
        <taxon>Pelagibaculum</taxon>
    </lineage>
</organism>
<dbReference type="AlphaFoldDB" id="A0A2V1H3M6"/>
<evidence type="ECO:0000313" key="2">
    <source>
        <dbReference type="Proteomes" id="UP000244906"/>
    </source>
</evidence>
<protein>
    <recommendedName>
        <fullName evidence="3">Peptidase C58 YopT-type domain-containing protein</fullName>
    </recommendedName>
</protein>
<comment type="caution">
    <text evidence="1">The sequence shown here is derived from an EMBL/GenBank/DDBJ whole genome shotgun (WGS) entry which is preliminary data.</text>
</comment>
<evidence type="ECO:0008006" key="3">
    <source>
        <dbReference type="Google" id="ProtNLM"/>
    </source>
</evidence>
<keyword evidence="2" id="KW-1185">Reference proteome</keyword>
<dbReference type="RefSeq" id="WP_116685416.1">
    <property type="nucleotide sequence ID" value="NZ_CAWNYD010000001.1"/>
</dbReference>
<dbReference type="Proteomes" id="UP000244906">
    <property type="component" value="Unassembled WGS sequence"/>
</dbReference>
<dbReference type="Gene3D" id="3.90.70.20">
    <property type="match status" value="1"/>
</dbReference>
<gene>
    <name evidence="1" type="ORF">DC094_02030</name>
</gene>
<reference evidence="1 2" key="1">
    <citation type="submission" date="2018-04" db="EMBL/GenBank/DDBJ databases">
        <title>Thalassorhabdus spongiae gen. nov., sp. nov., isolated from a marine sponge in South-West Iceland.</title>
        <authorList>
            <person name="Knobloch S."/>
            <person name="Daussin A."/>
            <person name="Johannsson R."/>
            <person name="Marteinsson V.T."/>
        </authorList>
    </citation>
    <scope>NUCLEOTIDE SEQUENCE [LARGE SCALE GENOMIC DNA]</scope>
    <source>
        <strain evidence="1 2">Hp12</strain>
    </source>
</reference>
<evidence type="ECO:0000313" key="1">
    <source>
        <dbReference type="EMBL" id="PVZ71828.1"/>
    </source>
</evidence>